<keyword evidence="7" id="KW-0406">Ion transport</keyword>
<dbReference type="PROSITE" id="PS52016">
    <property type="entry name" value="TONB_DEPENDENT_REC_3"/>
    <property type="match status" value="1"/>
</dbReference>
<feature type="domain" description="TonB-dependent receptor-like beta-barrel" evidence="15">
    <location>
        <begin position="275"/>
        <end position="711"/>
    </location>
</feature>
<gene>
    <name evidence="18" type="ORF">FCL38_01245</name>
    <name evidence="17" type="ORF">FHS02_005807</name>
</gene>
<evidence type="ECO:0000256" key="10">
    <source>
        <dbReference type="ARBA" id="ARBA00023237"/>
    </source>
</evidence>
<accession>A0A4P8HLZ0</accession>
<evidence type="ECO:0000256" key="13">
    <source>
        <dbReference type="SAM" id="MobiDB-lite"/>
    </source>
</evidence>
<dbReference type="InterPro" id="IPR036942">
    <property type="entry name" value="Beta-barrel_TonB_sf"/>
</dbReference>
<sequence>MKPASPALLHRSAMSLALLGLFAGPAQAQADIAPHDAAGTANATGAASGESSSESSTTTQAVVVVGKRGQTVANTVGAASALSGEALSKAGAESFADYLGKLPGVVFNAGPAGNSTAVIRGVGTTAGLDQGQGTTGYYINEIPLSEVGYTVSIPDIDTFDVRRVEVLRGPQGSLYGASSLGGAVNYVANDADPGGFDAALETSLSKTVNAGSLGYTAKAMLNVPLVAGKLAARVVAVKRDMPGYLDNVGIGRKGSNDNRVSDGRVSLVWTPDGKTRLSWLSLWQSSFADDSGYRMTRYGELERSTALPASFDLDFALHSARLERDVGVARLTAIASWNKKEQELHFDYTPYYGGFMGTTDPQLFRQLGTSKNTNYELRLASPDGGRFEWLVGLSYQKTDKRFDEDLSAQGAYDVLLPQVGASQLRGDHYYWGDGGTYGTDKGVFGEVSVNFADGWKLTAGGRRYDTALRTDGHRDGVLYPGGVSLPNGYQAENGFSPKISLSYKASPQTLYYALASEGFRFGGANILLPMAGFDTPTGWGSDSLRNYEIGVKSSLFERRLAFDVALFNIDWSDLQVRLFRPDDLSYGTNAGRARLRGLEFSGSWRATDQLDLGLNYTFLDAKLTEDLLEAAVPLRKGQQLPGSSKHQLSSTATWKFDGRYSPTATLSGRYLSGAPANLQQSGQRINGFSQFDARYAMWFDNLELSLFVNNIADKRGVTFSYGSEAAFGAQEFVIRPRTAGVRLHWQL</sequence>
<evidence type="ECO:0000259" key="16">
    <source>
        <dbReference type="Pfam" id="PF07715"/>
    </source>
</evidence>
<dbReference type="AlphaFoldDB" id="A0A4P8HLZ0"/>
<evidence type="ECO:0000313" key="17">
    <source>
        <dbReference type="EMBL" id="MBB3224937.1"/>
    </source>
</evidence>
<feature type="signal peptide" evidence="14">
    <location>
        <begin position="1"/>
        <end position="28"/>
    </location>
</feature>
<evidence type="ECO:0000256" key="6">
    <source>
        <dbReference type="ARBA" id="ARBA00023004"/>
    </source>
</evidence>
<dbReference type="GO" id="GO:0009279">
    <property type="term" value="C:cell outer membrane"/>
    <property type="evidence" value="ECO:0007669"/>
    <property type="project" value="UniProtKB-SubCell"/>
</dbReference>
<evidence type="ECO:0000256" key="7">
    <source>
        <dbReference type="ARBA" id="ARBA00023065"/>
    </source>
</evidence>
<proteinExistence type="inferred from homology"/>
<dbReference type="Pfam" id="PF07715">
    <property type="entry name" value="Plug"/>
    <property type="match status" value="1"/>
</dbReference>
<dbReference type="EMBL" id="CP040017">
    <property type="protein sequence ID" value="QCP09215.1"/>
    <property type="molecule type" value="Genomic_DNA"/>
</dbReference>
<dbReference type="InterPro" id="IPR012910">
    <property type="entry name" value="Plug_dom"/>
</dbReference>
<keyword evidence="4" id="KW-0410">Iron transport</keyword>
<keyword evidence="14" id="KW-0732">Signal</keyword>
<reference evidence="17 20" key="2">
    <citation type="submission" date="2020-08" db="EMBL/GenBank/DDBJ databases">
        <title>Genomic Encyclopedia of Type Strains, Phase III (KMG-III): the genomes of soil and plant-associated and newly described type strains.</title>
        <authorList>
            <person name="Whitman W."/>
        </authorList>
    </citation>
    <scope>NUCLEOTIDE SEQUENCE [LARGE SCALE GENOMIC DNA]</scope>
    <source>
        <strain evidence="17 20">CECT 7753</strain>
    </source>
</reference>
<dbReference type="CDD" id="cd01347">
    <property type="entry name" value="ligand_gated_channel"/>
    <property type="match status" value="1"/>
</dbReference>
<keyword evidence="9 11" id="KW-0472">Membrane</keyword>
<reference evidence="18 19" key="1">
    <citation type="submission" date="2019-05" db="EMBL/GenBank/DDBJ databases">
        <title>Draft Genome Sequences of Six Type Strains of the Genus Massilia.</title>
        <authorList>
            <person name="Miess H."/>
            <person name="Frediansyhah A."/>
            <person name="Gross H."/>
        </authorList>
    </citation>
    <scope>NUCLEOTIDE SEQUENCE [LARGE SCALE GENOMIC DNA]</scope>
    <source>
        <strain evidence="18 19">DSMZ 26121</strain>
    </source>
</reference>
<comment type="subcellular location">
    <subcellularLocation>
        <location evidence="1 11">Cell outer membrane</location>
        <topology evidence="1 11">Multi-pass membrane protein</topology>
    </subcellularLocation>
</comment>
<keyword evidence="10 11" id="KW-0998">Cell outer membrane</keyword>
<evidence type="ECO:0000256" key="5">
    <source>
        <dbReference type="ARBA" id="ARBA00022692"/>
    </source>
</evidence>
<keyword evidence="8 12" id="KW-0798">TonB box</keyword>
<evidence type="ECO:0000313" key="18">
    <source>
        <dbReference type="EMBL" id="QCP09215.1"/>
    </source>
</evidence>
<name>A0A4P8HLZ0_9BURK</name>
<evidence type="ECO:0000256" key="14">
    <source>
        <dbReference type="SAM" id="SignalP"/>
    </source>
</evidence>
<dbReference type="SUPFAM" id="SSF56935">
    <property type="entry name" value="Porins"/>
    <property type="match status" value="1"/>
</dbReference>
<keyword evidence="5 11" id="KW-0812">Transmembrane</keyword>
<evidence type="ECO:0000256" key="11">
    <source>
        <dbReference type="PROSITE-ProRule" id="PRU01360"/>
    </source>
</evidence>
<evidence type="ECO:0000256" key="1">
    <source>
        <dbReference type="ARBA" id="ARBA00004571"/>
    </source>
</evidence>
<evidence type="ECO:0000256" key="4">
    <source>
        <dbReference type="ARBA" id="ARBA00022496"/>
    </source>
</evidence>
<dbReference type="EMBL" id="JACHXS010000015">
    <property type="protein sequence ID" value="MBB3224937.1"/>
    <property type="molecule type" value="Genomic_DNA"/>
</dbReference>
<dbReference type="Pfam" id="PF00593">
    <property type="entry name" value="TonB_dep_Rec_b-barrel"/>
    <property type="match status" value="1"/>
</dbReference>
<dbReference type="InterPro" id="IPR039426">
    <property type="entry name" value="TonB-dep_rcpt-like"/>
</dbReference>
<evidence type="ECO:0000259" key="15">
    <source>
        <dbReference type="Pfam" id="PF00593"/>
    </source>
</evidence>
<keyword evidence="19" id="KW-1185">Reference proteome</keyword>
<feature type="compositionally biased region" description="Low complexity" evidence="13">
    <location>
        <begin position="39"/>
        <end position="59"/>
    </location>
</feature>
<dbReference type="InterPro" id="IPR000531">
    <property type="entry name" value="Beta-barrel_TonB"/>
</dbReference>
<organism evidence="17 20">
    <name type="scientific">Pseudoduganella umbonata</name>
    <dbReference type="NCBI Taxonomy" id="864828"/>
    <lineage>
        <taxon>Bacteria</taxon>
        <taxon>Pseudomonadati</taxon>
        <taxon>Pseudomonadota</taxon>
        <taxon>Betaproteobacteria</taxon>
        <taxon>Burkholderiales</taxon>
        <taxon>Oxalobacteraceae</taxon>
        <taxon>Telluria group</taxon>
        <taxon>Pseudoduganella</taxon>
    </lineage>
</organism>
<evidence type="ECO:0000256" key="12">
    <source>
        <dbReference type="RuleBase" id="RU003357"/>
    </source>
</evidence>
<keyword evidence="3 11" id="KW-1134">Transmembrane beta strand</keyword>
<dbReference type="OrthoDB" id="8538693at2"/>
<dbReference type="Proteomes" id="UP000584325">
    <property type="component" value="Unassembled WGS sequence"/>
</dbReference>
<dbReference type="Gene3D" id="2.40.170.20">
    <property type="entry name" value="TonB-dependent receptor, beta-barrel domain"/>
    <property type="match status" value="1"/>
</dbReference>
<feature type="domain" description="TonB-dependent receptor plug" evidence="16">
    <location>
        <begin position="73"/>
        <end position="183"/>
    </location>
</feature>
<dbReference type="PANTHER" id="PTHR32552">
    <property type="entry name" value="FERRICHROME IRON RECEPTOR-RELATED"/>
    <property type="match status" value="1"/>
</dbReference>
<keyword evidence="2 11" id="KW-0813">Transport</keyword>
<dbReference type="RefSeq" id="WP_137312104.1">
    <property type="nucleotide sequence ID" value="NZ_CP040017.1"/>
</dbReference>
<evidence type="ECO:0000256" key="8">
    <source>
        <dbReference type="ARBA" id="ARBA00023077"/>
    </source>
</evidence>
<evidence type="ECO:0000256" key="9">
    <source>
        <dbReference type="ARBA" id="ARBA00023136"/>
    </source>
</evidence>
<protein>
    <submittedName>
        <fullName evidence="17">Outer membrane receptor protein involved in Fe transport</fullName>
    </submittedName>
    <submittedName>
        <fullName evidence="18">TonB-dependent receptor</fullName>
    </submittedName>
</protein>
<evidence type="ECO:0000313" key="19">
    <source>
        <dbReference type="Proteomes" id="UP000298763"/>
    </source>
</evidence>
<evidence type="ECO:0000313" key="20">
    <source>
        <dbReference type="Proteomes" id="UP000584325"/>
    </source>
</evidence>
<evidence type="ECO:0000256" key="2">
    <source>
        <dbReference type="ARBA" id="ARBA00022448"/>
    </source>
</evidence>
<keyword evidence="6" id="KW-0408">Iron</keyword>
<comment type="similarity">
    <text evidence="11 12">Belongs to the TonB-dependent receptor family.</text>
</comment>
<dbReference type="PANTHER" id="PTHR32552:SF81">
    <property type="entry name" value="TONB-DEPENDENT OUTER MEMBRANE RECEPTOR"/>
    <property type="match status" value="1"/>
</dbReference>
<feature type="region of interest" description="Disordered" evidence="13">
    <location>
        <begin position="39"/>
        <end position="60"/>
    </location>
</feature>
<evidence type="ECO:0000256" key="3">
    <source>
        <dbReference type="ARBA" id="ARBA00022452"/>
    </source>
</evidence>
<feature type="chain" id="PRO_5043557084" evidence="14">
    <location>
        <begin position="29"/>
        <end position="747"/>
    </location>
</feature>
<dbReference type="GO" id="GO:0006826">
    <property type="term" value="P:iron ion transport"/>
    <property type="evidence" value="ECO:0007669"/>
    <property type="project" value="UniProtKB-KW"/>
</dbReference>
<dbReference type="Proteomes" id="UP000298763">
    <property type="component" value="Chromosome"/>
</dbReference>
<keyword evidence="17" id="KW-0675">Receptor</keyword>